<evidence type="ECO:0000256" key="9">
    <source>
        <dbReference type="ARBA" id="ARBA00023002"/>
    </source>
</evidence>
<dbReference type="SUPFAM" id="SSF52833">
    <property type="entry name" value="Thioredoxin-like"/>
    <property type="match status" value="2"/>
</dbReference>
<evidence type="ECO:0000256" key="8">
    <source>
        <dbReference type="ARBA" id="ARBA00022989"/>
    </source>
</evidence>
<keyword evidence="5 13" id="KW-0812">Transmembrane</keyword>
<protein>
    <recommendedName>
        <fullName evidence="11">Glutathione peroxidase</fullName>
    </recommendedName>
</protein>
<dbReference type="InterPro" id="IPR029760">
    <property type="entry name" value="GPX_CS"/>
</dbReference>
<dbReference type="InterPro" id="IPR013210">
    <property type="entry name" value="LRR_N_plant-typ"/>
</dbReference>
<feature type="region of interest" description="Disordered" evidence="12">
    <location>
        <begin position="447"/>
        <end position="472"/>
    </location>
</feature>
<feature type="transmembrane region" description="Helical" evidence="13">
    <location>
        <begin position="480"/>
        <end position="505"/>
    </location>
</feature>
<keyword evidence="7" id="KW-0677">Repeat</keyword>
<evidence type="ECO:0000256" key="12">
    <source>
        <dbReference type="SAM" id="MobiDB-lite"/>
    </source>
</evidence>
<dbReference type="GO" id="GO:0006979">
    <property type="term" value="P:response to oxidative stress"/>
    <property type="evidence" value="ECO:0007669"/>
    <property type="project" value="InterPro"/>
</dbReference>
<dbReference type="InterPro" id="IPR001611">
    <property type="entry name" value="Leu-rich_rpt"/>
</dbReference>
<evidence type="ECO:0000256" key="10">
    <source>
        <dbReference type="ARBA" id="ARBA00023136"/>
    </source>
</evidence>
<proteinExistence type="inferred from homology"/>
<feature type="region of interest" description="Disordered" evidence="12">
    <location>
        <begin position="643"/>
        <end position="663"/>
    </location>
</feature>
<feature type="transmembrane region" description="Helical" evidence="13">
    <location>
        <begin position="110"/>
        <end position="129"/>
    </location>
</feature>
<dbReference type="InterPro" id="IPR013766">
    <property type="entry name" value="Thioredoxin_domain"/>
</dbReference>
<evidence type="ECO:0000259" key="14">
    <source>
        <dbReference type="PROSITE" id="PS50011"/>
    </source>
</evidence>
<dbReference type="GO" id="GO:0005524">
    <property type="term" value="F:ATP binding"/>
    <property type="evidence" value="ECO:0007669"/>
    <property type="project" value="InterPro"/>
</dbReference>
<dbReference type="PROSITE" id="PS00763">
    <property type="entry name" value="GLUTATHIONE_PEROXID_2"/>
    <property type="match status" value="1"/>
</dbReference>
<dbReference type="InterPro" id="IPR036249">
    <property type="entry name" value="Thioredoxin-like_sf"/>
</dbReference>
<dbReference type="InterPro" id="IPR000889">
    <property type="entry name" value="Glutathione_peroxidase"/>
</dbReference>
<dbReference type="InterPro" id="IPR046959">
    <property type="entry name" value="PRK1-6/SRF4-like"/>
</dbReference>
<dbReference type="AlphaFoldDB" id="A0A1R3IQR6"/>
<evidence type="ECO:0000256" key="11">
    <source>
        <dbReference type="RuleBase" id="RU000499"/>
    </source>
</evidence>
<keyword evidence="3 11" id="KW-0575">Peroxidase</keyword>
<dbReference type="Pfam" id="PF07714">
    <property type="entry name" value="PK_Tyr_Ser-Thr"/>
    <property type="match status" value="1"/>
</dbReference>
<evidence type="ECO:0000256" key="1">
    <source>
        <dbReference type="ARBA" id="ARBA00004370"/>
    </source>
</evidence>
<dbReference type="SUPFAM" id="SSF56112">
    <property type="entry name" value="Protein kinase-like (PK-like)"/>
    <property type="match status" value="1"/>
</dbReference>
<dbReference type="InterPro" id="IPR029759">
    <property type="entry name" value="GPX_AS"/>
</dbReference>
<comment type="subcellular location">
    <subcellularLocation>
        <location evidence="1">Membrane</location>
    </subcellularLocation>
</comment>
<dbReference type="PROSITE" id="PS00460">
    <property type="entry name" value="GLUTATHIONE_PEROXID_1"/>
    <property type="match status" value="1"/>
</dbReference>
<gene>
    <name evidence="16" type="ORF">CCACVL1_10559</name>
</gene>
<dbReference type="Pfam" id="PF08263">
    <property type="entry name" value="LRRNT_2"/>
    <property type="match status" value="1"/>
</dbReference>
<evidence type="ECO:0000256" key="4">
    <source>
        <dbReference type="ARBA" id="ARBA00022614"/>
    </source>
</evidence>
<reference evidence="16 17" key="1">
    <citation type="submission" date="2013-09" db="EMBL/GenBank/DDBJ databases">
        <title>Corchorus capsularis genome sequencing.</title>
        <authorList>
            <person name="Alam M."/>
            <person name="Haque M.S."/>
            <person name="Islam M.S."/>
            <person name="Emdad E.M."/>
            <person name="Islam M.M."/>
            <person name="Ahmed B."/>
            <person name="Halim A."/>
            <person name="Hossen Q.M.M."/>
            <person name="Hossain M.Z."/>
            <person name="Ahmed R."/>
            <person name="Khan M.M."/>
            <person name="Islam R."/>
            <person name="Rashid M.M."/>
            <person name="Khan S.A."/>
            <person name="Rahman M.S."/>
            <person name="Alam M."/>
        </authorList>
    </citation>
    <scope>NUCLEOTIDE SEQUENCE [LARGE SCALE GENOMIC DNA]</scope>
    <source>
        <strain evidence="17">cv. CVL-1</strain>
        <tissue evidence="16">Whole seedling</tissue>
    </source>
</reference>
<dbReference type="GO" id="GO:0004601">
    <property type="term" value="F:peroxidase activity"/>
    <property type="evidence" value="ECO:0007669"/>
    <property type="project" value="UniProtKB-KW"/>
</dbReference>
<dbReference type="CDD" id="cd00340">
    <property type="entry name" value="GSH_Peroxidase"/>
    <property type="match status" value="1"/>
</dbReference>
<dbReference type="InterPro" id="IPR000719">
    <property type="entry name" value="Prot_kinase_dom"/>
</dbReference>
<dbReference type="PROSITE" id="PS51355">
    <property type="entry name" value="GLUTATHIONE_PEROXID_3"/>
    <property type="match status" value="1"/>
</dbReference>
<dbReference type="FunFam" id="3.80.10.10:FF:000400">
    <property type="entry name" value="Nuclear pore complex protein NUP107"/>
    <property type="match status" value="1"/>
</dbReference>
<dbReference type="OMA" id="IQPHASD"/>
<feature type="compositionally biased region" description="Polar residues" evidence="12">
    <location>
        <begin position="447"/>
        <end position="465"/>
    </location>
</feature>
<feature type="domain" description="Thioredoxin" evidence="15">
    <location>
        <begin position="3"/>
        <end position="206"/>
    </location>
</feature>
<keyword evidence="10 13" id="KW-0472">Membrane</keyword>
<dbReference type="PANTHER" id="PTHR48007">
    <property type="entry name" value="LEUCINE-RICH REPEAT RECEPTOR-LIKE PROTEIN KINASE PXC1"/>
    <property type="match status" value="1"/>
</dbReference>
<dbReference type="InterPro" id="IPR001245">
    <property type="entry name" value="Ser-Thr/Tyr_kinase_cat_dom"/>
</dbReference>
<evidence type="ECO:0000256" key="3">
    <source>
        <dbReference type="ARBA" id="ARBA00022559"/>
    </source>
</evidence>
<dbReference type="Gene3D" id="1.10.510.10">
    <property type="entry name" value="Transferase(Phosphotransferase) domain 1"/>
    <property type="match status" value="1"/>
</dbReference>
<comment type="similarity">
    <text evidence="2 11">Belongs to the glutathione peroxidase family.</text>
</comment>
<keyword evidence="6" id="KW-0732">Signal</keyword>
<evidence type="ECO:0000256" key="7">
    <source>
        <dbReference type="ARBA" id="ARBA00022737"/>
    </source>
</evidence>
<evidence type="ECO:0000313" key="17">
    <source>
        <dbReference type="Proteomes" id="UP000188268"/>
    </source>
</evidence>
<dbReference type="EMBL" id="AWWV01009658">
    <property type="protein sequence ID" value="OMO84917.1"/>
    <property type="molecule type" value="Genomic_DNA"/>
</dbReference>
<dbReference type="SUPFAM" id="SSF52058">
    <property type="entry name" value="L domain-like"/>
    <property type="match status" value="1"/>
</dbReference>
<dbReference type="Proteomes" id="UP000188268">
    <property type="component" value="Unassembled WGS sequence"/>
</dbReference>
<dbReference type="InterPro" id="IPR011009">
    <property type="entry name" value="Kinase-like_dom_sf"/>
</dbReference>
<dbReference type="InterPro" id="IPR032675">
    <property type="entry name" value="LRR_dom_sf"/>
</dbReference>
<dbReference type="PRINTS" id="PR01011">
    <property type="entry name" value="GLUTPROXDASE"/>
</dbReference>
<sequence length="799" mass="88127">MAEDAPKSIYDFTVKDIRGNDVSLSEYSGKVLLIVNVASKCGLTQSNYKELNVLYEKYKNQGFEILAFPCNQFAGQEPGTNEQIQEVVCTAFKAEFPIFDKVVHYCCYELLLFSLYSVIHFFFFFFFSFKRRLGCLGSSIEVNGKNAAPLYKFLKSEKGGYFGDAIKWNFTKFLVNKEGKVVERYAPTTSPLKIEERRDTLWKFQGLGAHESKAWLAFAIPNPDLKPLMDFKSASDKANNLISWNSATDLCTWNGVTCLQNRVTRLVLENLDLTGSFQPLTSLTQLRVLSLKQNRLSGPVPDLSNLTALKLLFLSHNDFTGHFPTSVESLFRLYRLDLSFNNFSGEIPVTVNRLTHLLTLRLEGNSFSGPLSGLNLPNLQDFNVSGNMLSGEIPQSLSNFPKSAFGSNAALCGSPMEICKSIESDPTKPGSDGALASPLMPGRNPTIVASSPSSFPATGNPQKTPEPQHHTHSAAKISPFALIAIIVGDVLVLALVSLLLYCYFWRNYVAKMKMRDGKGSKVLEGEKIVYSSSPYPAQPGFERGRMVFFEGVKRFELEDLLRASAEMLGKGNRGPGRTPLDWTTRLKIAAGAARGIAFIHNTCKTLKLTHGNIKSTNVLLDKTGNACVSDFGLSIFASPTNNAPRSNGYRAPELSSDSRKPTQKSDVYSFGVLLLEILTGKCPSIVDNGGYGGAVDLPRWVQSVVREEWTAEVFDLELMRYKDIEEEMVGLLQIAMACTSASPDQRPKIGHVVKMIEEIRGVDVSPCHDALDSVSDSPCLSEDTCGAFDVSFHYGFSAN</sequence>
<dbReference type="STRING" id="210143.A0A1R3IQR6"/>
<dbReference type="Pfam" id="PF00560">
    <property type="entry name" value="LRR_1"/>
    <property type="match status" value="2"/>
</dbReference>
<dbReference type="GO" id="GO:0016020">
    <property type="term" value="C:membrane"/>
    <property type="evidence" value="ECO:0007669"/>
    <property type="project" value="UniProtKB-SubCell"/>
</dbReference>
<dbReference type="Pfam" id="PF00255">
    <property type="entry name" value="GSHPx"/>
    <property type="match status" value="1"/>
</dbReference>
<dbReference type="Gene3D" id="3.40.30.10">
    <property type="entry name" value="Glutaredoxin"/>
    <property type="match status" value="1"/>
</dbReference>
<dbReference type="GO" id="GO:0004672">
    <property type="term" value="F:protein kinase activity"/>
    <property type="evidence" value="ECO:0007669"/>
    <property type="project" value="InterPro"/>
</dbReference>
<evidence type="ECO:0000256" key="13">
    <source>
        <dbReference type="SAM" id="Phobius"/>
    </source>
</evidence>
<keyword evidence="9 11" id="KW-0560">Oxidoreductase</keyword>
<feature type="domain" description="Protein kinase" evidence="14">
    <location>
        <begin position="433"/>
        <end position="771"/>
    </location>
</feature>
<keyword evidence="17" id="KW-1185">Reference proteome</keyword>
<keyword evidence="8 13" id="KW-1133">Transmembrane helix</keyword>
<dbReference type="PROSITE" id="PS51352">
    <property type="entry name" value="THIOREDOXIN_2"/>
    <property type="match status" value="1"/>
</dbReference>
<accession>A0A1R3IQR6</accession>
<dbReference type="OrthoDB" id="4062651at2759"/>
<evidence type="ECO:0000256" key="2">
    <source>
        <dbReference type="ARBA" id="ARBA00006926"/>
    </source>
</evidence>
<evidence type="ECO:0000256" key="6">
    <source>
        <dbReference type="ARBA" id="ARBA00022729"/>
    </source>
</evidence>
<dbReference type="Gene3D" id="3.80.10.10">
    <property type="entry name" value="Ribonuclease Inhibitor"/>
    <property type="match status" value="2"/>
</dbReference>
<comment type="caution">
    <text evidence="16">The sequence shown here is derived from an EMBL/GenBank/DDBJ whole genome shotgun (WGS) entry which is preliminary data.</text>
</comment>
<name>A0A1R3IQR6_COCAP</name>
<dbReference type="PANTHER" id="PTHR48007:SF9">
    <property type="entry name" value="PROTEIN KINASE DOMAIN-CONTAINING PROTEIN"/>
    <property type="match status" value="1"/>
</dbReference>
<evidence type="ECO:0000256" key="5">
    <source>
        <dbReference type="ARBA" id="ARBA00022692"/>
    </source>
</evidence>
<dbReference type="Gramene" id="OMO84917">
    <property type="protein sequence ID" value="OMO84917"/>
    <property type="gene ID" value="CCACVL1_10559"/>
</dbReference>
<keyword evidence="4" id="KW-0433">Leucine-rich repeat</keyword>
<organism evidence="16 17">
    <name type="scientific">Corchorus capsularis</name>
    <name type="common">Jute</name>
    <dbReference type="NCBI Taxonomy" id="210143"/>
    <lineage>
        <taxon>Eukaryota</taxon>
        <taxon>Viridiplantae</taxon>
        <taxon>Streptophyta</taxon>
        <taxon>Embryophyta</taxon>
        <taxon>Tracheophyta</taxon>
        <taxon>Spermatophyta</taxon>
        <taxon>Magnoliopsida</taxon>
        <taxon>eudicotyledons</taxon>
        <taxon>Gunneridae</taxon>
        <taxon>Pentapetalae</taxon>
        <taxon>rosids</taxon>
        <taxon>malvids</taxon>
        <taxon>Malvales</taxon>
        <taxon>Malvaceae</taxon>
        <taxon>Grewioideae</taxon>
        <taxon>Apeibeae</taxon>
        <taxon>Corchorus</taxon>
    </lineage>
</organism>
<evidence type="ECO:0000259" key="15">
    <source>
        <dbReference type="PROSITE" id="PS51352"/>
    </source>
</evidence>
<dbReference type="PROSITE" id="PS50011">
    <property type="entry name" value="PROTEIN_KINASE_DOM"/>
    <property type="match status" value="1"/>
</dbReference>
<evidence type="ECO:0000313" key="16">
    <source>
        <dbReference type="EMBL" id="OMO84917.1"/>
    </source>
</evidence>
<dbReference type="FunFam" id="1.10.510.10:FF:000095">
    <property type="entry name" value="protein STRUBBELIG-RECEPTOR FAMILY 8"/>
    <property type="match status" value="1"/>
</dbReference>